<comment type="similarity">
    <text evidence="3">Belongs to the peptidase S54 family.</text>
</comment>
<feature type="transmembrane region" description="Helical" evidence="11">
    <location>
        <begin position="192"/>
        <end position="211"/>
    </location>
</feature>
<evidence type="ECO:0000256" key="6">
    <source>
        <dbReference type="ARBA" id="ARBA00022692"/>
    </source>
</evidence>
<dbReference type="OrthoDB" id="10257275at2759"/>
<dbReference type="Proteomes" id="UP001150569">
    <property type="component" value="Unassembled WGS sequence"/>
</dbReference>
<protein>
    <recommendedName>
        <fullName evidence="4">rhomboid protease</fullName>
        <ecNumber evidence="4">3.4.21.105</ecNumber>
    </recommendedName>
</protein>
<dbReference type="EMBL" id="JANBPT010000534">
    <property type="protein sequence ID" value="KAJ1917610.1"/>
    <property type="molecule type" value="Genomic_DNA"/>
</dbReference>
<evidence type="ECO:0000256" key="10">
    <source>
        <dbReference type="SAM" id="MobiDB-lite"/>
    </source>
</evidence>
<dbReference type="SUPFAM" id="SSF144091">
    <property type="entry name" value="Rhomboid-like"/>
    <property type="match status" value="1"/>
</dbReference>
<organism evidence="13 14">
    <name type="scientific">Tieghemiomyces parasiticus</name>
    <dbReference type="NCBI Taxonomy" id="78921"/>
    <lineage>
        <taxon>Eukaryota</taxon>
        <taxon>Fungi</taxon>
        <taxon>Fungi incertae sedis</taxon>
        <taxon>Zoopagomycota</taxon>
        <taxon>Kickxellomycotina</taxon>
        <taxon>Dimargaritomycetes</taxon>
        <taxon>Dimargaritales</taxon>
        <taxon>Dimargaritaceae</taxon>
        <taxon>Tieghemiomyces</taxon>
    </lineage>
</organism>
<dbReference type="EC" id="3.4.21.105" evidence="4"/>
<evidence type="ECO:0000256" key="2">
    <source>
        <dbReference type="ARBA" id="ARBA00004141"/>
    </source>
</evidence>
<keyword evidence="8 11" id="KW-1133">Transmembrane helix</keyword>
<evidence type="ECO:0000256" key="7">
    <source>
        <dbReference type="ARBA" id="ARBA00022801"/>
    </source>
</evidence>
<evidence type="ECO:0000256" key="5">
    <source>
        <dbReference type="ARBA" id="ARBA00022670"/>
    </source>
</evidence>
<dbReference type="Pfam" id="PF01694">
    <property type="entry name" value="Rhomboid"/>
    <property type="match status" value="1"/>
</dbReference>
<sequence>MSRLDETVNEWRNMDSETFQTRVGNGLRSVPPRVKSFLSDLPCITYYVLLVCTGLYLADLLLWLLRVGPIVETTLGLMPSKFVHGQVWRVVTYPLVHVSLFHLAFNMLALLSLSALAERRAGTVKYIYLLAVVFTILPGLLMVFLAHFIIRSSDYHLLAGTSGWVFSLLAWECCHVDAPRSFFGLFQVSSKWLPVVFLVLIEIIFPISSFFGHAANLACGYLYYYGKLSFLVPPPSFFTNWQSSRLLQPLADSPRFVDINETRDGYLTLPSFITRAAPGGGGYEPMPSGPSYSAPSGGYSSAPPPPNTAPSAPSSAPRSNIMTIDDLNSRDNGEEEALFAHKP</sequence>
<dbReference type="PANTHER" id="PTHR43066">
    <property type="entry name" value="RHOMBOID-RELATED PROTEIN"/>
    <property type="match status" value="1"/>
</dbReference>
<dbReference type="AlphaFoldDB" id="A0A9W7ZWJ3"/>
<feature type="region of interest" description="Disordered" evidence="10">
    <location>
        <begin position="280"/>
        <end position="343"/>
    </location>
</feature>
<comment type="subcellular location">
    <subcellularLocation>
        <location evidence="2">Membrane</location>
        <topology evidence="2">Multi-pass membrane protein</topology>
    </subcellularLocation>
</comment>
<evidence type="ECO:0000256" key="3">
    <source>
        <dbReference type="ARBA" id="ARBA00009045"/>
    </source>
</evidence>
<name>A0A9W7ZWJ3_9FUNG</name>
<evidence type="ECO:0000256" key="4">
    <source>
        <dbReference type="ARBA" id="ARBA00013039"/>
    </source>
</evidence>
<feature type="transmembrane region" description="Helical" evidence="11">
    <location>
        <begin position="128"/>
        <end position="149"/>
    </location>
</feature>
<dbReference type="InterPro" id="IPR022764">
    <property type="entry name" value="Peptidase_S54_rhomboid_dom"/>
</dbReference>
<evidence type="ECO:0000313" key="13">
    <source>
        <dbReference type="EMBL" id="KAJ1917610.1"/>
    </source>
</evidence>
<gene>
    <name evidence="13" type="primary">RHBDD2</name>
    <name evidence="13" type="ORF">IWQ60_007724</name>
</gene>
<keyword evidence="14" id="KW-1185">Reference proteome</keyword>
<evidence type="ECO:0000256" key="8">
    <source>
        <dbReference type="ARBA" id="ARBA00022989"/>
    </source>
</evidence>
<evidence type="ECO:0000256" key="1">
    <source>
        <dbReference type="ARBA" id="ARBA00000156"/>
    </source>
</evidence>
<reference evidence="13" key="1">
    <citation type="submission" date="2022-07" db="EMBL/GenBank/DDBJ databases">
        <title>Phylogenomic reconstructions and comparative analyses of Kickxellomycotina fungi.</title>
        <authorList>
            <person name="Reynolds N.K."/>
            <person name="Stajich J.E."/>
            <person name="Barry K."/>
            <person name="Grigoriev I.V."/>
            <person name="Crous P."/>
            <person name="Smith M.E."/>
        </authorList>
    </citation>
    <scope>NUCLEOTIDE SEQUENCE</scope>
    <source>
        <strain evidence="13">RSA 861</strain>
    </source>
</reference>
<dbReference type="GO" id="GO:0006508">
    <property type="term" value="P:proteolysis"/>
    <property type="evidence" value="ECO:0007669"/>
    <property type="project" value="UniProtKB-KW"/>
</dbReference>
<proteinExistence type="inferred from homology"/>
<evidence type="ECO:0000256" key="9">
    <source>
        <dbReference type="ARBA" id="ARBA00023136"/>
    </source>
</evidence>
<comment type="caution">
    <text evidence="13">The sequence shown here is derived from an EMBL/GenBank/DDBJ whole genome shotgun (WGS) entry which is preliminary data.</text>
</comment>
<dbReference type="InterPro" id="IPR035952">
    <property type="entry name" value="Rhomboid-like_sf"/>
</dbReference>
<keyword evidence="7" id="KW-0378">Hydrolase</keyword>
<keyword evidence="5" id="KW-0645">Protease</keyword>
<feature type="compositionally biased region" description="Low complexity" evidence="10">
    <location>
        <begin position="309"/>
        <end position="319"/>
    </location>
</feature>
<dbReference type="GO" id="GO:0004252">
    <property type="term" value="F:serine-type endopeptidase activity"/>
    <property type="evidence" value="ECO:0007669"/>
    <property type="project" value="InterPro"/>
</dbReference>
<evidence type="ECO:0000313" key="14">
    <source>
        <dbReference type="Proteomes" id="UP001150569"/>
    </source>
</evidence>
<feature type="transmembrane region" description="Helical" evidence="11">
    <location>
        <begin position="44"/>
        <end position="65"/>
    </location>
</feature>
<feature type="compositionally biased region" description="Low complexity" evidence="10">
    <location>
        <begin position="289"/>
        <end position="301"/>
    </location>
</feature>
<dbReference type="GO" id="GO:0016020">
    <property type="term" value="C:membrane"/>
    <property type="evidence" value="ECO:0007669"/>
    <property type="project" value="UniProtKB-SubCell"/>
</dbReference>
<evidence type="ECO:0000256" key="11">
    <source>
        <dbReference type="SAM" id="Phobius"/>
    </source>
</evidence>
<dbReference type="Gene3D" id="1.20.1540.10">
    <property type="entry name" value="Rhomboid-like"/>
    <property type="match status" value="1"/>
</dbReference>
<keyword evidence="9 11" id="KW-0472">Membrane</keyword>
<dbReference type="PANTHER" id="PTHR43066:SF1">
    <property type="entry name" value="RHOMBOID PROTEIN 2"/>
    <property type="match status" value="1"/>
</dbReference>
<feature type="domain" description="Peptidase S54 rhomboid" evidence="12">
    <location>
        <begin position="85"/>
        <end position="226"/>
    </location>
</feature>
<feature type="transmembrane region" description="Helical" evidence="11">
    <location>
        <begin position="95"/>
        <end position="116"/>
    </location>
</feature>
<comment type="catalytic activity">
    <reaction evidence="1">
        <text>Cleaves type-1 transmembrane domains using a catalytic dyad composed of serine and histidine that are contributed by different transmembrane domains.</text>
        <dbReference type="EC" id="3.4.21.105"/>
    </reaction>
</comment>
<accession>A0A9W7ZWJ3</accession>
<evidence type="ECO:0000259" key="12">
    <source>
        <dbReference type="Pfam" id="PF01694"/>
    </source>
</evidence>
<keyword evidence="6 11" id="KW-0812">Transmembrane</keyword>